<evidence type="ECO:0000313" key="2">
    <source>
        <dbReference type="EMBL" id="GBO92759.1"/>
    </source>
</evidence>
<reference evidence="2 3" key="1">
    <citation type="journal article" date="2018" name="Int. J. Syst. Evol. Microbiol.">
        <title>Mesosutterella multiformis gen. nov., sp. nov., a member of the family Sutterellaceae and Sutterella megalosphaeroides sp. nov., isolated from human faeces.</title>
        <authorList>
            <person name="Sakamoto M."/>
            <person name="Ikeyama N."/>
            <person name="Kunihiro T."/>
            <person name="Iino T."/>
            <person name="Yuki M."/>
            <person name="Ohkuma M."/>
        </authorList>
    </citation>
    <scope>NUCLEOTIDE SEQUENCE [LARGE SCALE GENOMIC DNA]</scope>
    <source>
        <strain evidence="2 3">4NBBH2</strain>
    </source>
</reference>
<evidence type="ECO:0000313" key="3">
    <source>
        <dbReference type="Proteomes" id="UP000266091"/>
    </source>
</evidence>
<keyword evidence="1" id="KW-0732">Signal</keyword>
<dbReference type="OrthoDB" id="13290at2"/>
<feature type="chain" id="PRO_5030071228" evidence="1">
    <location>
        <begin position="24"/>
        <end position="115"/>
    </location>
</feature>
<dbReference type="InterPro" id="IPR005591">
    <property type="entry name" value="NapB"/>
</dbReference>
<protein>
    <submittedName>
        <fullName evidence="2">Uncharacterized protein</fullName>
    </submittedName>
</protein>
<accession>A0A401LLR3</accession>
<feature type="signal peptide" evidence="1">
    <location>
        <begin position="1"/>
        <end position="23"/>
    </location>
</feature>
<dbReference type="Gene3D" id="1.10.1130.10">
    <property type="entry name" value="Flavocytochrome C3, Chain A"/>
    <property type="match status" value="1"/>
</dbReference>
<dbReference type="InterPro" id="IPR036280">
    <property type="entry name" value="Multihaem_cyt_sf"/>
</dbReference>
<dbReference type="RefSeq" id="WP_049687206.1">
    <property type="nucleotide sequence ID" value="NZ_BGZJ01000001.1"/>
</dbReference>
<sequence length="115" mass="12157">MMKKALKAAVLSGIAAMFSVALAGNAAAAQTQTAASAGPVNVLIKHDTKGMEITKDKNMCVMCHADDYGRIGKAKKGEEGTEMPANHWVKGKDGKMTVAPQRWNCTICHSPANNN</sequence>
<name>A0A388SB82_9BURK</name>
<dbReference type="SUPFAM" id="SSF48695">
    <property type="entry name" value="Multiheme cytochromes"/>
    <property type="match status" value="1"/>
</dbReference>
<dbReference type="GO" id="GO:0009061">
    <property type="term" value="P:anaerobic respiration"/>
    <property type="evidence" value="ECO:0007669"/>
    <property type="project" value="InterPro"/>
</dbReference>
<organism evidence="2 3">
    <name type="scientific">Mesosutterella multiformis</name>
    <dbReference type="NCBI Taxonomy" id="2259133"/>
    <lineage>
        <taxon>Bacteria</taxon>
        <taxon>Pseudomonadati</taxon>
        <taxon>Pseudomonadota</taxon>
        <taxon>Betaproteobacteria</taxon>
        <taxon>Burkholderiales</taxon>
        <taxon>Sutterellaceae</taxon>
        <taxon>Mesosutterella</taxon>
    </lineage>
</organism>
<dbReference type="EMBL" id="BGZJ01000001">
    <property type="protein sequence ID" value="GBO92759.1"/>
    <property type="molecule type" value="Genomic_DNA"/>
</dbReference>
<evidence type="ECO:0000256" key="1">
    <source>
        <dbReference type="SAM" id="SignalP"/>
    </source>
</evidence>
<proteinExistence type="predicted"/>
<dbReference type="Pfam" id="PF03892">
    <property type="entry name" value="NapB"/>
    <property type="match status" value="1"/>
</dbReference>
<keyword evidence="3" id="KW-1185">Reference proteome</keyword>
<comment type="caution">
    <text evidence="2">The sequence shown here is derived from an EMBL/GenBank/DDBJ whole genome shotgun (WGS) entry which is preliminary data.</text>
</comment>
<dbReference type="Proteomes" id="UP000266091">
    <property type="component" value="Unassembled WGS sequence"/>
</dbReference>
<dbReference type="AlphaFoldDB" id="A0A388SB82"/>
<gene>
    <name evidence="2" type="ORF">MESMUL_01130</name>
</gene>
<accession>A0A388SB82</accession>